<keyword evidence="4" id="KW-1185">Reference proteome</keyword>
<accession>A0A9D5LXX5</accession>
<comment type="caution">
    <text evidence="3">The sequence shown here is derived from an EMBL/GenBank/DDBJ whole genome shotgun (WGS) entry which is preliminary data.</text>
</comment>
<feature type="region of interest" description="Disordered" evidence="1">
    <location>
        <begin position="1"/>
        <end position="80"/>
    </location>
</feature>
<protein>
    <submittedName>
        <fullName evidence="3">Uncharacterized protein</fullName>
    </submittedName>
</protein>
<gene>
    <name evidence="3" type="ORF">INF28_05810</name>
</gene>
<dbReference type="EMBL" id="JADCKB010000009">
    <property type="protein sequence ID" value="MBE5039978.1"/>
    <property type="molecule type" value="Genomic_DNA"/>
</dbReference>
<feature type="compositionally biased region" description="Basic and acidic residues" evidence="1">
    <location>
        <begin position="45"/>
        <end position="56"/>
    </location>
</feature>
<feature type="transmembrane region" description="Helical" evidence="2">
    <location>
        <begin position="98"/>
        <end position="117"/>
    </location>
</feature>
<feature type="compositionally biased region" description="Polar residues" evidence="1">
    <location>
        <begin position="31"/>
        <end position="44"/>
    </location>
</feature>
<sequence>MYRRYDPKPRTPAVQGVSGKPPVLPERQRTNVHTPQSPNQSGRNGSRDFRRNENKNRPPVQPAAEKNQSNHSKKLKLPQNPLLGLIPSSVYDPKTKKVLGFFSAEDMLLVALILLLMEQEDSENNMLIYALLYVLLSDYIDLPF</sequence>
<reference evidence="3" key="1">
    <citation type="submission" date="2020-10" db="EMBL/GenBank/DDBJ databases">
        <title>ChiBAC.</title>
        <authorList>
            <person name="Zenner C."/>
            <person name="Hitch T.C.A."/>
            <person name="Clavel T."/>
        </authorList>
    </citation>
    <scope>NUCLEOTIDE SEQUENCE</scope>
    <source>
        <strain evidence="3">DSM 107454</strain>
    </source>
</reference>
<organism evidence="3 4">
    <name type="scientific">Ructibacterium gallinarum</name>
    <dbReference type="NCBI Taxonomy" id="2779355"/>
    <lineage>
        <taxon>Bacteria</taxon>
        <taxon>Bacillati</taxon>
        <taxon>Bacillota</taxon>
        <taxon>Clostridia</taxon>
        <taxon>Eubacteriales</taxon>
        <taxon>Oscillospiraceae</taxon>
        <taxon>Ructibacterium</taxon>
    </lineage>
</organism>
<proteinExistence type="predicted"/>
<name>A0A9D5LXX5_9FIRM</name>
<keyword evidence="2" id="KW-0472">Membrane</keyword>
<evidence type="ECO:0000256" key="2">
    <source>
        <dbReference type="SAM" id="Phobius"/>
    </source>
</evidence>
<dbReference type="RefSeq" id="WP_226392527.1">
    <property type="nucleotide sequence ID" value="NZ_JADCKB010000009.1"/>
</dbReference>
<evidence type="ECO:0000313" key="3">
    <source>
        <dbReference type="EMBL" id="MBE5039978.1"/>
    </source>
</evidence>
<keyword evidence="2" id="KW-1133">Transmembrane helix</keyword>
<evidence type="ECO:0000256" key="1">
    <source>
        <dbReference type="SAM" id="MobiDB-lite"/>
    </source>
</evidence>
<dbReference type="Proteomes" id="UP000806542">
    <property type="component" value="Unassembled WGS sequence"/>
</dbReference>
<keyword evidence="2" id="KW-0812">Transmembrane</keyword>
<evidence type="ECO:0000313" key="4">
    <source>
        <dbReference type="Proteomes" id="UP000806542"/>
    </source>
</evidence>
<dbReference type="AlphaFoldDB" id="A0A9D5LXX5"/>